<evidence type="ECO:0000256" key="6">
    <source>
        <dbReference type="ARBA" id="ARBA00022801"/>
    </source>
</evidence>
<dbReference type="InterPro" id="IPR015797">
    <property type="entry name" value="NUDIX_hydrolase-like_dom_sf"/>
</dbReference>
<sequence>MSPGRAPMCVLTGPDATDPGPTSVVDVTAERPLPHVALSAHAHNRMGLRRTDEAWLAARMEEESTRVLVVAGNRLRPRDGVVEWVSPEDAPDGTLVLLGEVAGLVHLAVVVDPRDADGAPEEWVPLRSVLPVLADQAPDQAPLLMHAVGLAEWHHATRFCARCGGSLVSRAAGHELRCTQCARAQFPRTDPAVIMAITHGEGEEEALLLGRNAAWPAGRWSTLAGFCEPGETLEDAVRREVAEEVGVRVGEVRYFGSQPWPLPASLMLGFTGRALTTDIDVDGAEIAEARWWSREAFETAVRTGEMFVPRGVSISSSLIEDWFGRPLEGPGWG</sequence>
<evidence type="ECO:0000256" key="11">
    <source>
        <dbReference type="SAM" id="MobiDB-lite"/>
    </source>
</evidence>
<evidence type="ECO:0000256" key="4">
    <source>
        <dbReference type="ARBA" id="ARBA00012381"/>
    </source>
</evidence>
<dbReference type="InterPro" id="IPR050241">
    <property type="entry name" value="NAD-cap_RNA_hydrolase_NudC"/>
</dbReference>
<dbReference type="CDD" id="cd03429">
    <property type="entry name" value="NUDIX_NADH_pyrophosphatase_Nudt13"/>
    <property type="match status" value="1"/>
</dbReference>
<dbReference type="PROSITE" id="PS00893">
    <property type="entry name" value="NUDIX_BOX"/>
    <property type="match status" value="1"/>
</dbReference>
<evidence type="ECO:0000256" key="2">
    <source>
        <dbReference type="ARBA" id="ARBA00001947"/>
    </source>
</evidence>
<evidence type="ECO:0000256" key="10">
    <source>
        <dbReference type="RuleBase" id="RU003476"/>
    </source>
</evidence>
<keyword evidence="6 10" id="KW-0378">Hydrolase</keyword>
<dbReference type="EMBL" id="BNAD01000003">
    <property type="protein sequence ID" value="GHE16804.1"/>
    <property type="molecule type" value="Genomic_DNA"/>
</dbReference>
<dbReference type="InterPro" id="IPR020476">
    <property type="entry name" value="Nudix_hydrolase"/>
</dbReference>
<dbReference type="Pfam" id="PF00293">
    <property type="entry name" value="NUDIX"/>
    <property type="match status" value="1"/>
</dbReference>
<comment type="caution">
    <text evidence="13">The sequence shown here is derived from an EMBL/GenBank/DDBJ whole genome shotgun (WGS) entry which is preliminary data.</text>
</comment>
<dbReference type="PRINTS" id="PR00502">
    <property type="entry name" value="NUDIXFAMILY"/>
</dbReference>
<dbReference type="SUPFAM" id="SSF55811">
    <property type="entry name" value="Nudix"/>
    <property type="match status" value="1"/>
</dbReference>
<dbReference type="NCBIfam" id="NF001299">
    <property type="entry name" value="PRK00241.1"/>
    <property type="match status" value="1"/>
</dbReference>
<keyword evidence="5" id="KW-0479">Metal-binding</keyword>
<dbReference type="PANTHER" id="PTHR42904">
    <property type="entry name" value="NUDIX HYDROLASE, NUDC SUBFAMILY"/>
    <property type="match status" value="1"/>
</dbReference>
<dbReference type="PANTHER" id="PTHR42904:SF6">
    <property type="entry name" value="NAD-CAPPED RNA HYDROLASE NUDT12"/>
    <property type="match status" value="1"/>
</dbReference>
<accession>A0ABQ3HKX6</accession>
<dbReference type="InterPro" id="IPR049734">
    <property type="entry name" value="NudC-like_C"/>
</dbReference>
<protein>
    <recommendedName>
        <fullName evidence="4">NAD(+) diphosphatase</fullName>
        <ecNumber evidence="4">3.6.1.22</ecNumber>
    </recommendedName>
</protein>
<feature type="domain" description="Nudix hydrolase" evidence="12">
    <location>
        <begin position="187"/>
        <end position="314"/>
    </location>
</feature>
<dbReference type="PROSITE" id="PS51462">
    <property type="entry name" value="NUDIX"/>
    <property type="match status" value="1"/>
</dbReference>
<evidence type="ECO:0000313" key="14">
    <source>
        <dbReference type="Proteomes" id="UP000597341"/>
    </source>
</evidence>
<evidence type="ECO:0000256" key="9">
    <source>
        <dbReference type="ARBA" id="ARBA00023679"/>
    </source>
</evidence>
<comment type="catalytic activity">
    <reaction evidence="9">
        <text>a 5'-end NAD(+)-phospho-ribonucleoside in mRNA + H2O = a 5'-end phospho-adenosine-phospho-ribonucleoside in mRNA + beta-nicotinamide D-ribonucleotide + 2 H(+)</text>
        <dbReference type="Rhea" id="RHEA:60876"/>
        <dbReference type="Rhea" id="RHEA-COMP:15698"/>
        <dbReference type="Rhea" id="RHEA-COMP:15719"/>
        <dbReference type="ChEBI" id="CHEBI:14649"/>
        <dbReference type="ChEBI" id="CHEBI:15377"/>
        <dbReference type="ChEBI" id="CHEBI:15378"/>
        <dbReference type="ChEBI" id="CHEBI:144029"/>
        <dbReference type="ChEBI" id="CHEBI:144051"/>
    </reaction>
    <physiologicalReaction direction="left-to-right" evidence="9">
        <dbReference type="Rhea" id="RHEA:60877"/>
    </physiologicalReaction>
</comment>
<keyword evidence="14" id="KW-1185">Reference proteome</keyword>
<comment type="cofactor">
    <cofactor evidence="1">
        <name>Mg(2+)</name>
        <dbReference type="ChEBI" id="CHEBI:18420"/>
    </cofactor>
</comment>
<evidence type="ECO:0000256" key="3">
    <source>
        <dbReference type="ARBA" id="ARBA00009595"/>
    </source>
</evidence>
<comment type="cofactor">
    <cofactor evidence="2">
        <name>Zn(2+)</name>
        <dbReference type="ChEBI" id="CHEBI:29105"/>
    </cofactor>
</comment>
<keyword evidence="7" id="KW-0460">Magnesium</keyword>
<reference evidence="14" key="1">
    <citation type="journal article" date="2019" name="Int. J. Syst. Evol. Microbiol.">
        <title>The Global Catalogue of Microorganisms (GCM) 10K type strain sequencing project: providing services to taxonomists for standard genome sequencing and annotation.</title>
        <authorList>
            <consortium name="The Broad Institute Genomics Platform"/>
            <consortium name="The Broad Institute Genome Sequencing Center for Infectious Disease"/>
            <person name="Wu L."/>
            <person name="Ma J."/>
        </authorList>
    </citation>
    <scope>NUCLEOTIDE SEQUENCE [LARGE SCALE GENOMIC DNA]</scope>
    <source>
        <strain evidence="14">CGMCC 1.12791</strain>
    </source>
</reference>
<dbReference type="InterPro" id="IPR015376">
    <property type="entry name" value="Znr_NADH_PPase"/>
</dbReference>
<dbReference type="Gene3D" id="3.90.79.10">
    <property type="entry name" value="Nucleoside Triphosphate Pyrophosphohydrolase"/>
    <property type="match status" value="1"/>
</dbReference>
<name>A0ABQ3HKX6_9ACTN</name>
<comment type="similarity">
    <text evidence="3">Belongs to the Nudix hydrolase family. NudC subfamily.</text>
</comment>
<evidence type="ECO:0000313" key="13">
    <source>
        <dbReference type="EMBL" id="GHE16804.1"/>
    </source>
</evidence>
<dbReference type="Pfam" id="PF09297">
    <property type="entry name" value="Zn_ribbon_NUD"/>
    <property type="match status" value="1"/>
</dbReference>
<dbReference type="EC" id="3.6.1.22" evidence="4"/>
<evidence type="ECO:0000256" key="5">
    <source>
        <dbReference type="ARBA" id="ARBA00022723"/>
    </source>
</evidence>
<dbReference type="Gene3D" id="3.90.79.20">
    <property type="match status" value="1"/>
</dbReference>
<proteinExistence type="inferred from homology"/>
<feature type="region of interest" description="Disordered" evidence="11">
    <location>
        <begin position="1"/>
        <end position="20"/>
    </location>
</feature>
<organism evidence="13 14">
    <name type="scientific">Nocardioides flavus</name>
    <name type="common">ex Wang et al. 2016</name>
    <dbReference type="NCBI Taxonomy" id="2058780"/>
    <lineage>
        <taxon>Bacteria</taxon>
        <taxon>Bacillati</taxon>
        <taxon>Actinomycetota</taxon>
        <taxon>Actinomycetes</taxon>
        <taxon>Propionibacteriales</taxon>
        <taxon>Nocardioidaceae</taxon>
        <taxon>Nocardioides</taxon>
    </lineage>
</organism>
<dbReference type="Proteomes" id="UP000597341">
    <property type="component" value="Unassembled WGS sequence"/>
</dbReference>
<evidence type="ECO:0000256" key="8">
    <source>
        <dbReference type="ARBA" id="ARBA00023027"/>
    </source>
</evidence>
<evidence type="ECO:0000256" key="1">
    <source>
        <dbReference type="ARBA" id="ARBA00001946"/>
    </source>
</evidence>
<gene>
    <name evidence="13" type="ORF">GCM10011376_14140</name>
</gene>
<dbReference type="InterPro" id="IPR020084">
    <property type="entry name" value="NUDIX_hydrolase_CS"/>
</dbReference>
<evidence type="ECO:0000259" key="12">
    <source>
        <dbReference type="PROSITE" id="PS51462"/>
    </source>
</evidence>
<dbReference type="InterPro" id="IPR000086">
    <property type="entry name" value="NUDIX_hydrolase_dom"/>
</dbReference>
<keyword evidence="8" id="KW-0520">NAD</keyword>
<evidence type="ECO:0000256" key="7">
    <source>
        <dbReference type="ARBA" id="ARBA00022842"/>
    </source>
</evidence>